<comment type="caution">
    <text evidence="13">The sequence shown here is derived from an EMBL/GenBank/DDBJ whole genome shotgun (WGS) entry which is preliminary data.</text>
</comment>
<feature type="repeat" description="Solcar" evidence="9">
    <location>
        <begin position="157"/>
        <end position="251"/>
    </location>
</feature>
<feature type="compositionally biased region" description="Polar residues" evidence="11">
    <location>
        <begin position="460"/>
        <end position="469"/>
    </location>
</feature>
<dbReference type="Gene3D" id="1.50.40.10">
    <property type="entry name" value="Mitochondrial carrier domain"/>
    <property type="match status" value="1"/>
</dbReference>
<feature type="compositionally biased region" description="Polar residues" evidence="11">
    <location>
        <begin position="1147"/>
        <end position="1160"/>
    </location>
</feature>
<evidence type="ECO:0000313" key="13">
    <source>
        <dbReference type="EMBL" id="RAR14804.1"/>
    </source>
</evidence>
<dbReference type="EMBL" id="QGDH01000018">
    <property type="protein sequence ID" value="RAR14804.1"/>
    <property type="molecule type" value="Genomic_DNA"/>
</dbReference>
<keyword evidence="5" id="KW-0999">Mitochondrion inner membrane</keyword>
<dbReference type="SUPFAM" id="SSF103506">
    <property type="entry name" value="Mitochondrial carrier"/>
    <property type="match status" value="1"/>
</dbReference>
<reference evidence="14" key="1">
    <citation type="submission" date="2018-05" db="EMBL/GenBank/DDBJ databases">
        <title>Draft genome sequence of Stemphylium lycopersici strain CIDEFI 213.</title>
        <authorList>
            <person name="Medina R."/>
            <person name="Franco M.E.E."/>
            <person name="Lucentini C.G."/>
            <person name="Saparrat M.C.N."/>
            <person name="Balatti P.A."/>
        </authorList>
    </citation>
    <scope>NUCLEOTIDE SEQUENCE [LARGE SCALE GENOMIC DNA]</scope>
    <source>
        <strain evidence="14">CIDEFI 213</strain>
    </source>
</reference>
<organism evidence="13 14">
    <name type="scientific">Stemphylium lycopersici</name>
    <name type="common">Tomato gray leaf spot disease fungus</name>
    <name type="synonym">Thyrospora lycopersici</name>
    <dbReference type="NCBI Taxonomy" id="183478"/>
    <lineage>
        <taxon>Eukaryota</taxon>
        <taxon>Fungi</taxon>
        <taxon>Dikarya</taxon>
        <taxon>Ascomycota</taxon>
        <taxon>Pezizomycotina</taxon>
        <taxon>Dothideomycetes</taxon>
        <taxon>Pleosporomycetidae</taxon>
        <taxon>Pleosporales</taxon>
        <taxon>Pleosporineae</taxon>
        <taxon>Pleosporaceae</taxon>
        <taxon>Stemphylium</taxon>
    </lineage>
</organism>
<feature type="region of interest" description="Disordered" evidence="11">
    <location>
        <begin position="1223"/>
        <end position="1260"/>
    </location>
</feature>
<dbReference type="GO" id="GO:0015218">
    <property type="term" value="F:pyrimidine nucleotide transmembrane transporter activity"/>
    <property type="evidence" value="ECO:0007669"/>
    <property type="project" value="InterPro"/>
</dbReference>
<feature type="compositionally biased region" description="Basic and acidic residues" evidence="11">
    <location>
        <begin position="304"/>
        <end position="323"/>
    </location>
</feature>
<feature type="transmembrane region" description="Helical" evidence="12">
    <location>
        <begin position="222"/>
        <end position="245"/>
    </location>
</feature>
<feature type="region of interest" description="Disordered" evidence="11">
    <location>
        <begin position="1420"/>
        <end position="1452"/>
    </location>
</feature>
<name>A0A364NBS0_STELY</name>
<feature type="compositionally biased region" description="Basic and acidic residues" evidence="11">
    <location>
        <begin position="915"/>
        <end position="931"/>
    </location>
</feature>
<evidence type="ECO:0000256" key="2">
    <source>
        <dbReference type="ARBA" id="ARBA00022448"/>
    </source>
</evidence>
<dbReference type="GO" id="GO:1990519">
    <property type="term" value="P:pyrimidine nucleotide import into mitochondrion"/>
    <property type="evidence" value="ECO:0007669"/>
    <property type="project" value="TreeGrafter"/>
</dbReference>
<keyword evidence="6 12" id="KW-1133">Transmembrane helix</keyword>
<feature type="region of interest" description="Disordered" evidence="11">
    <location>
        <begin position="1350"/>
        <end position="1380"/>
    </location>
</feature>
<feature type="transmembrane region" description="Helical" evidence="12">
    <location>
        <begin position="160"/>
        <end position="183"/>
    </location>
</feature>
<dbReference type="PROSITE" id="PS50920">
    <property type="entry name" value="SOLCAR"/>
    <property type="match status" value="3"/>
</dbReference>
<evidence type="ECO:0000256" key="6">
    <source>
        <dbReference type="ARBA" id="ARBA00022989"/>
    </source>
</evidence>
<dbReference type="InterPro" id="IPR023395">
    <property type="entry name" value="MCP_dom_sf"/>
</dbReference>
<proteinExistence type="predicted"/>
<dbReference type="GO" id="GO:0005743">
    <property type="term" value="C:mitochondrial inner membrane"/>
    <property type="evidence" value="ECO:0007669"/>
    <property type="project" value="UniProtKB-SubCell"/>
</dbReference>
<comment type="subcellular location">
    <subcellularLocation>
        <location evidence="1">Mitochondrion inner membrane</location>
        <topology evidence="1">Multi-pass membrane protein</topology>
    </subcellularLocation>
</comment>
<feature type="region of interest" description="Disordered" evidence="11">
    <location>
        <begin position="301"/>
        <end position="335"/>
    </location>
</feature>
<keyword evidence="10" id="KW-0175">Coiled coil</keyword>
<gene>
    <name evidence="13" type="ORF">DDE83_001836</name>
</gene>
<feature type="region of interest" description="Disordered" evidence="11">
    <location>
        <begin position="669"/>
        <end position="693"/>
    </location>
</feature>
<evidence type="ECO:0000256" key="12">
    <source>
        <dbReference type="SAM" id="Phobius"/>
    </source>
</evidence>
<dbReference type="InterPro" id="IPR049562">
    <property type="entry name" value="SLC25A33/36-like"/>
</dbReference>
<accession>A0A364NBS0</accession>
<dbReference type="PANTHER" id="PTHR45829">
    <property type="entry name" value="MITOCHONDRIAL CARRIER PROTEIN RIM2"/>
    <property type="match status" value="1"/>
</dbReference>
<evidence type="ECO:0000256" key="10">
    <source>
        <dbReference type="SAM" id="Coils"/>
    </source>
</evidence>
<feature type="repeat" description="Solcar" evidence="9">
    <location>
        <begin position="54"/>
        <end position="150"/>
    </location>
</feature>
<feature type="region of interest" description="Disordered" evidence="11">
    <location>
        <begin position="1147"/>
        <end position="1167"/>
    </location>
</feature>
<feature type="compositionally biased region" description="Pro residues" evidence="11">
    <location>
        <begin position="932"/>
        <end position="941"/>
    </location>
</feature>
<feature type="region of interest" description="Disordered" evidence="11">
    <location>
        <begin position="593"/>
        <end position="633"/>
    </location>
</feature>
<sequence>MSTHDSEPPSPTNVPGRYAPSAVTVQPRNMSIPNKQTAWSSPMASLAVKVASLPEGSVNALCGASAGMASGIVTCPLDVIKTRLQAQGSFRPRKYTGPARTVYKGLGGTARIIWVEDGMRGLYRGLGPMLLGYIPTWAVYMSTYDSTKNVLYPQMENKWLARVIASLFAGGCSTLVTNPIWVVKTRLMSQVSARASDEHRPPWHYRNTFDAFRKMYAKEGIASFYSGLTPALLGLTHVAIQFPLYEFLKMKFTGLEMGQTDAKTEDVHWFAIALATVLSKMTATSATYPHEVLRTRLQTQQRSLPEHSDNHVSFRGAHHDQLHTRPPGTASSDGMINMPRYRGILRTCTVILQEEGWRAFYNGMGTNMVRAVPAAVTTMLTFESLKAVHQKLKNEGKRIEEEEEQAYISNMVDTPSSPASQILLEEIDHELEDTRQRLHSAIIERRGVHSQEALDHREGQQNSDGGSQDMTRDSGQDETPGELYAGASGSEVSYLHDHLGSLHPLRLMKTTEISNQNDRHGPEDCFKGTVGDVKILGHTTTQQESHDSTTSTTQTIGLGITEDCPPSYQYSGGATDTEIVDWLARGFLSPLLPEADSSKLDSRRSSRPFPPRHLALSLFPPKSPSTGNREYTPPGSPFARPICPVSPLSNGRDVYGNYIASNARDYFTAQSPSTLPDPQPANKEQDNAVSSELSPAVCLRGGGWGKFRRFWKTASTESSNQTPSPTPLHKVVGRDDVPQDVPTVTYATRPDHRAPTSTHSQFSAPRAGTDPRTKRNTRGRLYSVDTRRCEVPGTAESADMYESSLRQTDVDAILTNDSGTQPPRSALASSRTRPSAASKQETTYGRYGIRINGGMNPPPVDKASTPHNTGSKFASSNVRYLSYDDSPLQTLVSRRSTSWDTVNSQKIRETVGAVRSHERTPRDEKRWHRDAPPPPRLPLVPPLRYKRPEPSDEASIYSEDDSCRAPSITSTSTVDDRFIDLPGLRSSDAYRKVQHDREVRRIERQRRFHTEADRRREEAFICEQEARKQRPARNFEFCEDVLPQVMRLGGLESRIESDHVLALNEQRHHNSPAPSQYLPRHGPIPASFWRSEKTDRHHDYTTPPTARKHHTAFRNVVSKAGRLSRRILAVPSDPILKTCSRRHPYINQTKSGMSADSSGWPSICASSEREGFPRSRRIRKEGERLKIKRMDRVLEEAQASEMVVRDLAAKNLGETSLLGQSAASTNIGSPRAPGNTLPRYLGYPRSGPRARPQQPDTSSPVLELRTVPMSSAITIQSLVGRVAPCDATGTPLPAFPEHPDSNGCLYIRRDDGEVLPFNPSLGYPYHLRLNNAYGVVRPDRITKEWLDGIVPNTNATGQPSLGMRGGASEESPPLPPLQSSEANTLADHYRLQSPGALDTFSSSSSVNLSFESAAHEALLPAEPTDEDDARSSSDSTLAIRRENREREKAWGNKDNARAMALMHSFG</sequence>
<keyword evidence="4" id="KW-0677">Repeat</keyword>
<evidence type="ECO:0000256" key="9">
    <source>
        <dbReference type="PROSITE-ProRule" id="PRU00282"/>
    </source>
</evidence>
<feature type="repeat" description="Solcar" evidence="9">
    <location>
        <begin position="267"/>
        <end position="388"/>
    </location>
</feature>
<dbReference type="InterPro" id="IPR018108">
    <property type="entry name" value="MCP_transmembrane"/>
</dbReference>
<feature type="region of interest" description="Disordered" evidence="11">
    <location>
        <begin position="446"/>
        <end position="485"/>
    </location>
</feature>
<feature type="compositionally biased region" description="Basic and acidic residues" evidence="11">
    <location>
        <begin position="446"/>
        <end position="459"/>
    </location>
</feature>
<dbReference type="STRING" id="183478.A0A364NBS0"/>
<feature type="region of interest" description="Disordered" evidence="11">
    <location>
        <begin position="912"/>
        <end position="969"/>
    </location>
</feature>
<feature type="compositionally biased region" description="Basic and acidic residues" evidence="11">
    <location>
        <begin position="1439"/>
        <end position="1452"/>
    </location>
</feature>
<dbReference type="Pfam" id="PF00153">
    <property type="entry name" value="Mito_carr"/>
    <property type="match status" value="3"/>
</dbReference>
<keyword evidence="3 9" id="KW-0812">Transmembrane</keyword>
<evidence type="ECO:0000256" key="7">
    <source>
        <dbReference type="ARBA" id="ARBA00023128"/>
    </source>
</evidence>
<feature type="coiled-coil region" evidence="10">
    <location>
        <begin position="382"/>
        <end position="444"/>
    </location>
</feature>
<feature type="region of interest" description="Disordered" evidence="11">
    <location>
        <begin position="814"/>
        <end position="841"/>
    </location>
</feature>
<feature type="transmembrane region" description="Helical" evidence="12">
    <location>
        <begin position="121"/>
        <end position="140"/>
    </location>
</feature>
<keyword evidence="2" id="KW-0813">Transport</keyword>
<evidence type="ECO:0000256" key="4">
    <source>
        <dbReference type="ARBA" id="ARBA00022737"/>
    </source>
</evidence>
<evidence type="ECO:0000256" key="1">
    <source>
        <dbReference type="ARBA" id="ARBA00004448"/>
    </source>
</evidence>
<keyword evidence="7" id="KW-0496">Mitochondrion</keyword>
<evidence type="ECO:0000313" key="14">
    <source>
        <dbReference type="Proteomes" id="UP000249619"/>
    </source>
</evidence>
<evidence type="ECO:0000256" key="5">
    <source>
        <dbReference type="ARBA" id="ARBA00022792"/>
    </source>
</evidence>
<feature type="region of interest" description="Disordered" evidence="11">
    <location>
        <begin position="715"/>
        <end position="777"/>
    </location>
</feature>
<feature type="compositionally biased region" description="Polar residues" evidence="11">
    <location>
        <begin position="815"/>
        <end position="841"/>
    </location>
</feature>
<evidence type="ECO:0000256" key="3">
    <source>
        <dbReference type="ARBA" id="ARBA00022692"/>
    </source>
</evidence>
<dbReference type="Proteomes" id="UP000249619">
    <property type="component" value="Unassembled WGS sequence"/>
</dbReference>
<evidence type="ECO:0000256" key="8">
    <source>
        <dbReference type="ARBA" id="ARBA00023136"/>
    </source>
</evidence>
<protein>
    <submittedName>
        <fullName evidence="13">Calcium-binding mitochondrial carrier protein Aralar2</fullName>
    </submittedName>
</protein>
<evidence type="ECO:0000256" key="11">
    <source>
        <dbReference type="SAM" id="MobiDB-lite"/>
    </source>
</evidence>
<dbReference type="PANTHER" id="PTHR45829:SF1">
    <property type="entry name" value="CARRIER PROTEIN, PUTATIVE (AFU_ORTHOLOGUE AFUA_4G06780)-RELATED"/>
    <property type="match status" value="1"/>
</dbReference>
<keyword evidence="8 9" id="KW-0472">Membrane</keyword>
<keyword evidence="14" id="KW-1185">Reference proteome</keyword>